<evidence type="ECO:0000259" key="4">
    <source>
        <dbReference type="Pfam" id="PF02776"/>
    </source>
</evidence>
<dbReference type="SUPFAM" id="SSF52467">
    <property type="entry name" value="DHS-like NAD/FAD-binding domain"/>
    <property type="match status" value="1"/>
</dbReference>
<evidence type="ECO:0000259" key="3">
    <source>
        <dbReference type="Pfam" id="PF02775"/>
    </source>
</evidence>
<comment type="caution">
    <text evidence="5">The sequence shown here is derived from an EMBL/GenBank/DDBJ whole genome shotgun (WGS) entry which is preliminary data.</text>
</comment>
<dbReference type="NCBIfam" id="NF006203">
    <property type="entry name" value="PRK08327.1"/>
    <property type="match status" value="1"/>
</dbReference>
<dbReference type="InterPro" id="IPR011766">
    <property type="entry name" value="TPP_enzyme_TPP-bd"/>
</dbReference>
<protein>
    <recommendedName>
        <fullName evidence="7">Pyruvate decarboxylase</fullName>
    </recommendedName>
</protein>
<dbReference type="GO" id="GO:0050660">
    <property type="term" value="F:flavin adenine dinucleotide binding"/>
    <property type="evidence" value="ECO:0007669"/>
    <property type="project" value="TreeGrafter"/>
</dbReference>
<dbReference type="GO" id="GO:0005948">
    <property type="term" value="C:acetolactate synthase complex"/>
    <property type="evidence" value="ECO:0007669"/>
    <property type="project" value="TreeGrafter"/>
</dbReference>
<dbReference type="InterPro" id="IPR029061">
    <property type="entry name" value="THDP-binding"/>
</dbReference>
<keyword evidence="6" id="KW-1185">Reference proteome</keyword>
<evidence type="ECO:0000256" key="2">
    <source>
        <dbReference type="ARBA" id="ARBA00023052"/>
    </source>
</evidence>
<sequence length="612" mass="66096">MAIPTQNGENKTVTGAAAILAALESAGITHLFVNLGSDHPAYLSAFASDSLQKLKVFTSPNEMNALSAASGFAQITGNPAAVLVHVECGTQGLAGAVHNVSKGRIPVVIMAGTVPMTQEGELRGSRNEYIHWIQDVPDQRAIVRQYMRYEHEIRTPHNAKQIVLRSLQFATSSPQGPVYLIAARETLEAEAAQEAKLKPSQNPSMNTALEPTGLSPNALNELSEVLLGASRPLIVTSYCGRSGEGFRALKDLAELLTIPVHENAPIYNNFSTTSFLHQGHQWNGGGQLPALAEADVVVVIDSDVPWITAQSKPNESAKIYHLDCDPLKEGTTLWTLPCEKRWKCDSGFALRQLVDTIVSKNQIRTQEVQQRIEARIASLKERFEARRARLNKAESSLGPSGRLTVPYFMAHLRSACSGLHVVGLNESTTNLGNVADHLRHSESHTLIGSGGGALGWYSGAAVGASLALRSAGREDDLVVAFTGDGTWLFGVPSCAYWMAKKYETPYLTIIWNNGGWSSPKNACLRIHPELGQTASNARGKSSSTDGVSSLAERLMVGIDPSPAFGKIAEGAGGAWWRIATRPEEVDEICREAINVVRKEKRCAVIEVVIDKI</sequence>
<evidence type="ECO:0000313" key="6">
    <source>
        <dbReference type="Proteomes" id="UP001172681"/>
    </source>
</evidence>
<dbReference type="CDD" id="cd02002">
    <property type="entry name" value="TPP_BFDC"/>
    <property type="match status" value="1"/>
</dbReference>
<dbReference type="PANTHER" id="PTHR18968">
    <property type="entry name" value="THIAMINE PYROPHOSPHATE ENZYMES"/>
    <property type="match status" value="1"/>
</dbReference>
<organism evidence="5 6">
    <name type="scientific">Knufia peltigerae</name>
    <dbReference type="NCBI Taxonomy" id="1002370"/>
    <lineage>
        <taxon>Eukaryota</taxon>
        <taxon>Fungi</taxon>
        <taxon>Dikarya</taxon>
        <taxon>Ascomycota</taxon>
        <taxon>Pezizomycotina</taxon>
        <taxon>Eurotiomycetes</taxon>
        <taxon>Chaetothyriomycetidae</taxon>
        <taxon>Chaetothyriales</taxon>
        <taxon>Trichomeriaceae</taxon>
        <taxon>Knufia</taxon>
    </lineage>
</organism>
<dbReference type="Pfam" id="PF02775">
    <property type="entry name" value="TPP_enzyme_C"/>
    <property type="match status" value="1"/>
</dbReference>
<feature type="domain" description="Thiamine pyrophosphate enzyme N-terminal TPP-binding" evidence="4">
    <location>
        <begin position="14"/>
        <end position="140"/>
    </location>
</feature>
<evidence type="ECO:0000256" key="1">
    <source>
        <dbReference type="ARBA" id="ARBA00007812"/>
    </source>
</evidence>
<dbReference type="GO" id="GO:0005739">
    <property type="term" value="C:mitochondrion"/>
    <property type="evidence" value="ECO:0007669"/>
    <property type="project" value="TreeGrafter"/>
</dbReference>
<dbReference type="GO" id="GO:0030976">
    <property type="term" value="F:thiamine pyrophosphate binding"/>
    <property type="evidence" value="ECO:0007669"/>
    <property type="project" value="InterPro"/>
</dbReference>
<dbReference type="InterPro" id="IPR045229">
    <property type="entry name" value="TPP_enz"/>
</dbReference>
<dbReference type="GO" id="GO:0009099">
    <property type="term" value="P:L-valine biosynthetic process"/>
    <property type="evidence" value="ECO:0007669"/>
    <property type="project" value="TreeGrafter"/>
</dbReference>
<dbReference type="Proteomes" id="UP001172681">
    <property type="component" value="Unassembled WGS sequence"/>
</dbReference>
<dbReference type="GO" id="GO:0003984">
    <property type="term" value="F:acetolactate synthase activity"/>
    <property type="evidence" value="ECO:0007669"/>
    <property type="project" value="TreeGrafter"/>
</dbReference>
<dbReference type="AlphaFoldDB" id="A0AA38Y9W0"/>
<keyword evidence="2" id="KW-0786">Thiamine pyrophosphate</keyword>
<name>A0AA38Y9W0_9EURO</name>
<dbReference type="PANTHER" id="PTHR18968:SF164">
    <property type="entry name" value="PYRUVATE DECARBOXYLASE"/>
    <property type="match status" value="1"/>
</dbReference>
<dbReference type="InterPro" id="IPR029035">
    <property type="entry name" value="DHS-like_NAD/FAD-binding_dom"/>
</dbReference>
<evidence type="ECO:0000313" key="5">
    <source>
        <dbReference type="EMBL" id="KAJ9640752.1"/>
    </source>
</evidence>
<dbReference type="EMBL" id="JAPDRN010000013">
    <property type="protein sequence ID" value="KAJ9640752.1"/>
    <property type="molecule type" value="Genomic_DNA"/>
</dbReference>
<dbReference type="GO" id="GO:0009097">
    <property type="term" value="P:isoleucine biosynthetic process"/>
    <property type="evidence" value="ECO:0007669"/>
    <property type="project" value="TreeGrafter"/>
</dbReference>
<comment type="similarity">
    <text evidence="1">Belongs to the TPP enzyme family.</text>
</comment>
<reference evidence="5" key="1">
    <citation type="submission" date="2022-10" db="EMBL/GenBank/DDBJ databases">
        <title>Culturing micro-colonial fungi from biological soil crusts in the Mojave desert and describing Neophaeococcomyces mojavensis, and introducing the new genera and species Taxawa tesnikishii.</title>
        <authorList>
            <person name="Kurbessoian T."/>
            <person name="Stajich J.E."/>
        </authorList>
    </citation>
    <scope>NUCLEOTIDE SEQUENCE</scope>
    <source>
        <strain evidence="5">TK_35</strain>
    </source>
</reference>
<dbReference type="Pfam" id="PF02776">
    <property type="entry name" value="TPP_enzyme_N"/>
    <property type="match status" value="1"/>
</dbReference>
<dbReference type="Gene3D" id="3.40.50.1220">
    <property type="entry name" value="TPP-binding domain"/>
    <property type="match status" value="1"/>
</dbReference>
<gene>
    <name evidence="5" type="ORF">H2204_003041</name>
</gene>
<feature type="domain" description="Thiamine pyrophosphate enzyme TPP-binding" evidence="3">
    <location>
        <begin position="434"/>
        <end position="607"/>
    </location>
</feature>
<proteinExistence type="inferred from homology"/>
<accession>A0AA38Y9W0</accession>
<dbReference type="InterPro" id="IPR012001">
    <property type="entry name" value="Thiamin_PyroP_enz_TPP-bd_dom"/>
</dbReference>
<evidence type="ECO:0008006" key="7">
    <source>
        <dbReference type="Google" id="ProtNLM"/>
    </source>
</evidence>
<dbReference type="SUPFAM" id="SSF52518">
    <property type="entry name" value="Thiamin diphosphate-binding fold (THDP-binding)"/>
    <property type="match status" value="2"/>
</dbReference>
<dbReference type="CDD" id="cd07035">
    <property type="entry name" value="TPP_PYR_POX_like"/>
    <property type="match status" value="1"/>
</dbReference>
<dbReference type="Gene3D" id="3.40.50.970">
    <property type="match status" value="2"/>
</dbReference>